<dbReference type="PROSITE" id="PS51257">
    <property type="entry name" value="PROKAR_LIPOPROTEIN"/>
    <property type="match status" value="1"/>
</dbReference>
<evidence type="ECO:0000313" key="2">
    <source>
        <dbReference type="Proteomes" id="UP001059844"/>
    </source>
</evidence>
<keyword evidence="2" id="KW-1185">Reference proteome</keyword>
<evidence type="ECO:0000313" key="1">
    <source>
        <dbReference type="EMBL" id="UUC46710.1"/>
    </source>
</evidence>
<evidence type="ECO:0008006" key="3">
    <source>
        <dbReference type="Google" id="ProtNLM"/>
    </source>
</evidence>
<sequence>MKKLFVLIAVSLFSCKGEIKKEINGNLKNIYNNSRIDSLIRMGFTISDNINFFEMKVDNVITKGSEFFALKDEGDVVVINEFDNGKIKNRKIKKVGNFYFEKIEQSFTGDEEELSTYFVYYRNDKIVVFDIRRNVFSKTEYLTDVFFIYKDRIKHFSQEDMDNVSIHEIPIDSNVFNEGWCKQQFLKSKHIKEENVSYKDRIPSFYCDFIFQIH</sequence>
<accession>A0ABY5IV58</accession>
<dbReference type="Proteomes" id="UP001059844">
    <property type="component" value="Chromosome"/>
</dbReference>
<proteinExistence type="predicted"/>
<name>A0ABY5IV58_9FLAO</name>
<dbReference type="RefSeq" id="WP_256552367.1">
    <property type="nucleotide sequence ID" value="NZ_CP101751.1"/>
</dbReference>
<dbReference type="EMBL" id="CP101751">
    <property type="protein sequence ID" value="UUC46710.1"/>
    <property type="molecule type" value="Genomic_DNA"/>
</dbReference>
<gene>
    <name evidence="1" type="ORF">NOX80_05795</name>
</gene>
<organism evidence="1 2">
    <name type="scientific">Flavobacterium cerinum</name>
    <dbReference type="NCBI Taxonomy" id="2502784"/>
    <lineage>
        <taxon>Bacteria</taxon>
        <taxon>Pseudomonadati</taxon>
        <taxon>Bacteroidota</taxon>
        <taxon>Flavobacteriia</taxon>
        <taxon>Flavobacteriales</taxon>
        <taxon>Flavobacteriaceae</taxon>
        <taxon>Flavobacterium</taxon>
    </lineage>
</organism>
<reference evidence="1" key="1">
    <citation type="submission" date="2022-07" db="EMBL/GenBank/DDBJ databases">
        <title>Isolation, identification, and degradation of a PFOSA degrading strain from sewage treatment plant.</title>
        <authorList>
            <person name="Zhang L."/>
            <person name="Huo Y."/>
        </authorList>
    </citation>
    <scope>NUCLEOTIDE SEQUENCE</scope>
    <source>
        <strain evidence="1">C1</strain>
    </source>
</reference>
<protein>
    <recommendedName>
        <fullName evidence="3">Lipoprotein</fullName>
    </recommendedName>
</protein>